<evidence type="ECO:0000313" key="5">
    <source>
        <dbReference type="Proteomes" id="UP001139409"/>
    </source>
</evidence>
<dbReference type="Pfam" id="PF00144">
    <property type="entry name" value="Beta-lactamase"/>
    <property type="match status" value="1"/>
</dbReference>
<keyword evidence="5" id="KW-1185">Reference proteome</keyword>
<evidence type="ECO:0000256" key="1">
    <source>
        <dbReference type="SAM" id="SignalP"/>
    </source>
</evidence>
<evidence type="ECO:0000259" key="2">
    <source>
        <dbReference type="Pfam" id="PF00144"/>
    </source>
</evidence>
<reference evidence="4" key="1">
    <citation type="submission" date="2021-09" db="EMBL/GenBank/DDBJ databases">
        <title>Fulvivirga sp. isolated from coastal sediment.</title>
        <authorList>
            <person name="Yu H."/>
        </authorList>
    </citation>
    <scope>NUCLEOTIDE SEQUENCE</scope>
    <source>
        <strain evidence="4">1062</strain>
    </source>
</reference>
<dbReference type="AlphaFoldDB" id="A0A9X1L3B0"/>
<feature type="signal peptide" evidence="1">
    <location>
        <begin position="1"/>
        <end position="20"/>
    </location>
</feature>
<gene>
    <name evidence="4" type="ORF">LDX50_29840</name>
</gene>
<keyword evidence="1" id="KW-0732">Signal</keyword>
<dbReference type="PANTHER" id="PTHR46825">
    <property type="entry name" value="D-ALANYL-D-ALANINE-CARBOXYPEPTIDASE/ENDOPEPTIDASE AMPH"/>
    <property type="match status" value="1"/>
</dbReference>
<dbReference type="InterPro" id="IPR050491">
    <property type="entry name" value="AmpC-like"/>
</dbReference>
<keyword evidence="4" id="KW-0378">Hydrolase</keyword>
<dbReference type="EMBL" id="JAIXNE010000009">
    <property type="protein sequence ID" value="MCA6079111.1"/>
    <property type="molecule type" value="Genomic_DNA"/>
</dbReference>
<comment type="caution">
    <text evidence="4">The sequence shown here is derived from an EMBL/GenBank/DDBJ whole genome shotgun (WGS) entry which is preliminary data.</text>
</comment>
<evidence type="ECO:0000259" key="3">
    <source>
        <dbReference type="Pfam" id="PF11954"/>
    </source>
</evidence>
<name>A0A9X1L3B0_9BACT</name>
<feature type="domain" description="Beta-lactamase-related" evidence="2">
    <location>
        <begin position="38"/>
        <end position="336"/>
    </location>
</feature>
<accession>A0A9X1L3B0</accession>
<dbReference type="Proteomes" id="UP001139409">
    <property type="component" value="Unassembled WGS sequence"/>
</dbReference>
<dbReference type="Gene3D" id="3.40.710.10">
    <property type="entry name" value="DD-peptidase/beta-lactamase superfamily"/>
    <property type="match status" value="1"/>
</dbReference>
<dbReference type="InterPro" id="IPR021860">
    <property type="entry name" value="Peptidase_S12_Pab87-rel_C"/>
</dbReference>
<dbReference type="Pfam" id="PF11954">
    <property type="entry name" value="DUF3471"/>
    <property type="match status" value="1"/>
</dbReference>
<evidence type="ECO:0000313" key="4">
    <source>
        <dbReference type="EMBL" id="MCA6079111.1"/>
    </source>
</evidence>
<dbReference type="SUPFAM" id="SSF56601">
    <property type="entry name" value="beta-lactamase/transpeptidase-like"/>
    <property type="match status" value="1"/>
</dbReference>
<dbReference type="GO" id="GO:0016787">
    <property type="term" value="F:hydrolase activity"/>
    <property type="evidence" value="ECO:0007669"/>
    <property type="project" value="UniProtKB-KW"/>
</dbReference>
<dbReference type="RefSeq" id="WP_225699973.1">
    <property type="nucleotide sequence ID" value="NZ_JAIXNE010000009.1"/>
</dbReference>
<organism evidence="4 5">
    <name type="scientific">Fulvivirga sedimenti</name>
    <dbReference type="NCBI Taxonomy" id="2879465"/>
    <lineage>
        <taxon>Bacteria</taxon>
        <taxon>Pseudomonadati</taxon>
        <taxon>Bacteroidota</taxon>
        <taxon>Cytophagia</taxon>
        <taxon>Cytophagales</taxon>
        <taxon>Fulvivirgaceae</taxon>
        <taxon>Fulvivirga</taxon>
    </lineage>
</organism>
<dbReference type="PANTHER" id="PTHR46825:SF9">
    <property type="entry name" value="BETA-LACTAMASE-RELATED DOMAIN-CONTAINING PROTEIN"/>
    <property type="match status" value="1"/>
</dbReference>
<proteinExistence type="predicted"/>
<feature type="chain" id="PRO_5040940613" evidence="1">
    <location>
        <begin position="21"/>
        <end position="543"/>
    </location>
</feature>
<dbReference type="InterPro" id="IPR012338">
    <property type="entry name" value="Beta-lactam/transpept-like"/>
</dbReference>
<protein>
    <submittedName>
        <fullName evidence="4">Serine hydrolase</fullName>
    </submittedName>
</protein>
<feature type="domain" description="Peptidase S12 Pab87-related C-terminal" evidence="3">
    <location>
        <begin position="454"/>
        <end position="537"/>
    </location>
</feature>
<sequence length="543" mass="61097">MRLIATVFALLIICASSAPAQKLDKEADALITTMYPAGEPGATILIAKGDNILYQKGFGMANLELDVPMRPEMVMEIGSITKQFTAVSILMLMEEGKLSLDDDITKFIEDYPTHGHHISIHHLLTHTSGIKSYTSMEAWQPEWRTDFTPLELIDFFKNQPMDFAPGEQWSYNNSAYFILGYIIEKASGITYEEFVEKRIFEPLGMTSSYYGSMSKIIENRAYGYQTNEEGYINAEYLSLTQPYAAGSLMSTVGDLYKWNRAVNAGKLVKKETLQLAFTNYKLNNGDPINYGYGWSFSDINGSPTIEHSGGIFGYISNGIYLPDEDVYVAILTNCNCKDPGSLSTKLAAIAIGKPYPDMDDVVKVKPADLEKYLGVYEFEDGALREFTLEEGQLYSQRENSNKFKVFPFEKNKFFYEGTFSQIEFSEDGNSATFINRDTRVSGKKTDKELPRNEEVPVSEEILKQYAGTYNLAPNFDIVMTVEDGKLMTQATGQGKFQLFPKSETRFFLKVVPAEVEFIEGPDGTFDSMILYQNGQEVKGTRKN</sequence>
<dbReference type="InterPro" id="IPR001466">
    <property type="entry name" value="Beta-lactam-related"/>
</dbReference>